<keyword evidence="1" id="KW-0472">Membrane</keyword>
<accession>A0AAU8JIB2</accession>
<sequence>MRFKKEHKIDCNTDYPCPCPRQGRLIPITLTEAFGCNSCQQIFVLEEQGYVLEQLPTHYPYKRSWRWNGHHWQTTDDNFRESYLSVAILVILMLLVIWLPLALQLPQGANIVPWVILAVLLAIFPALMVWLAYRR</sequence>
<feature type="transmembrane region" description="Helical" evidence="1">
    <location>
        <begin position="83"/>
        <end position="105"/>
    </location>
</feature>
<keyword evidence="1" id="KW-1133">Transmembrane helix</keyword>
<dbReference type="EMBL" id="CP159837">
    <property type="protein sequence ID" value="XCM38583.1"/>
    <property type="molecule type" value="Genomic_DNA"/>
</dbReference>
<reference evidence="2" key="1">
    <citation type="submission" date="2024-07" db="EMBL/GenBank/DDBJ databases">
        <authorList>
            <person name="Kim Y.J."/>
            <person name="Jeong J.Y."/>
        </authorList>
    </citation>
    <scope>NUCLEOTIDE SEQUENCE</scope>
    <source>
        <strain evidence="2">GIHE-MW2</strain>
    </source>
</reference>
<dbReference type="AlphaFoldDB" id="A0AAU8JIB2"/>
<proteinExistence type="predicted"/>
<evidence type="ECO:0000256" key="1">
    <source>
        <dbReference type="SAM" id="Phobius"/>
    </source>
</evidence>
<protein>
    <submittedName>
        <fullName evidence="2">Uncharacterized protein</fullName>
    </submittedName>
</protein>
<keyword evidence="1" id="KW-0812">Transmembrane</keyword>
<organism evidence="2">
    <name type="scientific">Planktothricoides raciborskii GIHE-MW2</name>
    <dbReference type="NCBI Taxonomy" id="2792601"/>
    <lineage>
        <taxon>Bacteria</taxon>
        <taxon>Bacillati</taxon>
        <taxon>Cyanobacteriota</taxon>
        <taxon>Cyanophyceae</taxon>
        <taxon>Oscillatoriophycideae</taxon>
        <taxon>Oscillatoriales</taxon>
        <taxon>Oscillatoriaceae</taxon>
        <taxon>Planktothricoides</taxon>
    </lineage>
</organism>
<evidence type="ECO:0000313" key="2">
    <source>
        <dbReference type="EMBL" id="XCM38583.1"/>
    </source>
</evidence>
<feature type="transmembrane region" description="Helical" evidence="1">
    <location>
        <begin position="111"/>
        <end position="133"/>
    </location>
</feature>
<gene>
    <name evidence="2" type="ORF">ABWT76_001440</name>
</gene>
<name>A0AAU8JIB2_9CYAN</name>
<dbReference type="RefSeq" id="WP_054469867.1">
    <property type="nucleotide sequence ID" value="NZ_CP159837.1"/>
</dbReference>